<comment type="subcellular location">
    <subcellularLocation>
        <location evidence="1">Membrane</location>
        <topology evidence="1">Multi-pass membrane protein</topology>
    </subcellularLocation>
</comment>
<dbReference type="InterPro" id="IPR020846">
    <property type="entry name" value="MFS_dom"/>
</dbReference>
<feature type="signal peptide" evidence="3">
    <location>
        <begin position="1"/>
        <end position="21"/>
    </location>
</feature>
<feature type="transmembrane region" description="Helical" evidence="2">
    <location>
        <begin position="85"/>
        <end position="109"/>
    </location>
</feature>
<keyword evidence="2" id="KW-0812">Transmembrane</keyword>
<keyword evidence="2" id="KW-1133">Transmembrane helix</keyword>
<organism evidence="5 6">
    <name type="scientific">Limulus polyphemus</name>
    <name type="common">Atlantic horseshoe crab</name>
    <dbReference type="NCBI Taxonomy" id="6850"/>
    <lineage>
        <taxon>Eukaryota</taxon>
        <taxon>Metazoa</taxon>
        <taxon>Ecdysozoa</taxon>
        <taxon>Arthropoda</taxon>
        <taxon>Chelicerata</taxon>
        <taxon>Merostomata</taxon>
        <taxon>Xiphosura</taxon>
        <taxon>Limulidae</taxon>
        <taxon>Limulus</taxon>
    </lineage>
</organism>
<name>A0ABM1BBX0_LIMPO</name>
<sequence length="122" mass="13513">MVCLCGILCALMMSFIATPQGEKVMFSVWVFLIFFTFSGLFVLFPTTTAQTFGPMHAGTNYGLIFTAPALSSLLGAFIIEKVQNSLGWFGTFSFIGGMSLTALFITLFYPQNPEIVRHRHHT</sequence>
<evidence type="ECO:0000256" key="1">
    <source>
        <dbReference type="ARBA" id="ARBA00004141"/>
    </source>
</evidence>
<dbReference type="Gene3D" id="1.20.1250.20">
    <property type="entry name" value="MFS general substrate transporter like domains"/>
    <property type="match status" value="1"/>
</dbReference>
<dbReference type="GeneID" id="106463409"/>
<reference evidence="6" key="1">
    <citation type="submission" date="2025-08" db="UniProtKB">
        <authorList>
            <consortium name="RefSeq"/>
        </authorList>
    </citation>
    <scope>IDENTIFICATION</scope>
    <source>
        <tissue evidence="6">Muscle</tissue>
    </source>
</reference>
<keyword evidence="3" id="KW-0732">Signal</keyword>
<evidence type="ECO:0000313" key="6">
    <source>
        <dbReference type="RefSeq" id="XP_013778886.1"/>
    </source>
</evidence>
<dbReference type="InterPro" id="IPR036259">
    <property type="entry name" value="MFS_trans_sf"/>
</dbReference>
<feature type="chain" id="PRO_5046490552" evidence="3">
    <location>
        <begin position="22"/>
        <end position="122"/>
    </location>
</feature>
<dbReference type="PROSITE" id="PS50850">
    <property type="entry name" value="MFS"/>
    <property type="match status" value="1"/>
</dbReference>
<feature type="transmembrane region" description="Helical" evidence="2">
    <location>
        <begin position="29"/>
        <end position="49"/>
    </location>
</feature>
<evidence type="ECO:0000256" key="2">
    <source>
        <dbReference type="SAM" id="Phobius"/>
    </source>
</evidence>
<gene>
    <name evidence="6" type="primary">LOC106463409</name>
</gene>
<keyword evidence="5" id="KW-1185">Reference proteome</keyword>
<dbReference type="RefSeq" id="XP_013778886.1">
    <property type="nucleotide sequence ID" value="XM_013923432.2"/>
</dbReference>
<evidence type="ECO:0000313" key="5">
    <source>
        <dbReference type="Proteomes" id="UP000694941"/>
    </source>
</evidence>
<dbReference type="Proteomes" id="UP000694941">
    <property type="component" value="Unplaced"/>
</dbReference>
<protein>
    <submittedName>
        <fullName evidence="6">Uncharacterized protein LOC106463409</fullName>
    </submittedName>
</protein>
<accession>A0ABM1BBX0</accession>
<keyword evidence="2" id="KW-0472">Membrane</keyword>
<proteinExistence type="predicted"/>
<dbReference type="SUPFAM" id="SSF103473">
    <property type="entry name" value="MFS general substrate transporter"/>
    <property type="match status" value="1"/>
</dbReference>
<feature type="domain" description="Major facilitator superfamily (MFS) profile" evidence="4">
    <location>
        <begin position="1"/>
        <end position="122"/>
    </location>
</feature>
<evidence type="ECO:0000259" key="4">
    <source>
        <dbReference type="PROSITE" id="PS50850"/>
    </source>
</evidence>
<feature type="transmembrane region" description="Helical" evidence="2">
    <location>
        <begin position="61"/>
        <end position="79"/>
    </location>
</feature>
<evidence type="ECO:0000256" key="3">
    <source>
        <dbReference type="SAM" id="SignalP"/>
    </source>
</evidence>